<evidence type="ECO:0000313" key="3">
    <source>
        <dbReference type="Proteomes" id="UP000292939"/>
    </source>
</evidence>
<dbReference type="AlphaFoldDB" id="A0A4P6UJB1"/>
<reference evidence="2 3" key="1">
    <citation type="submission" date="2018-07" db="EMBL/GenBank/DDBJ databases">
        <title>Exploring interactions and the metabolic potential of the ultra-small soil bacteria Hylemonella gracilis.</title>
        <authorList>
            <person name="Tyc O."/>
            <person name="Kulkarni P."/>
            <person name="Gawehns F."/>
            <person name="Hundscheid M."/>
            <person name="Zweers H."/>
            <person name="Garbeva P."/>
        </authorList>
    </citation>
    <scope>NUCLEOTIDE SEQUENCE [LARGE SCALE GENOMIC DNA]</scope>
    <source>
        <strain evidence="2 3">NS1</strain>
    </source>
</reference>
<keyword evidence="1" id="KW-0812">Transmembrane</keyword>
<proteinExistence type="predicted"/>
<protein>
    <submittedName>
        <fullName evidence="2">Uncharacterized protein</fullName>
    </submittedName>
</protein>
<dbReference type="RefSeq" id="WP_131278667.1">
    <property type="nucleotide sequence ID" value="NZ_CP031395.1"/>
</dbReference>
<organism evidence="2 3">
    <name type="scientific">Hylemonella gracilis</name>
    <dbReference type="NCBI Taxonomy" id="80880"/>
    <lineage>
        <taxon>Bacteria</taxon>
        <taxon>Pseudomonadati</taxon>
        <taxon>Pseudomonadota</taxon>
        <taxon>Betaproteobacteria</taxon>
        <taxon>Burkholderiales</taxon>
        <taxon>Comamonadaceae</taxon>
        <taxon>Hylemonella</taxon>
    </lineage>
</organism>
<dbReference type="KEGG" id="hgr:DW355_06630"/>
<keyword evidence="1" id="KW-1133">Transmembrane helix</keyword>
<feature type="transmembrane region" description="Helical" evidence="1">
    <location>
        <begin position="12"/>
        <end position="30"/>
    </location>
</feature>
<dbReference type="OrthoDB" id="9157689at2"/>
<keyword evidence="1" id="KW-0472">Membrane</keyword>
<sequence length="234" mass="26296">MTDIDDEDPKVRRNLVAFSSAILLFAWLELPMKAVTEKFVSTSWSAEPLRVWLAIAGVLIYLAMRFHFIGGGKEAFSTLGDGFLTDLHWQVGAYMKRIEDAPASRKQMRHPLADAVDFGIRTFAVSGKATPDALHHVHVKPQGYDSGKTWRFSGVAEINLEFFSKADRVEPVLDSKEFEVSYSLPFWLRAWYLLKAAWTSFIFSERAITGMAPVWLATTASFVTGLRLGTLWSA</sequence>
<dbReference type="Proteomes" id="UP000292939">
    <property type="component" value="Chromosome"/>
</dbReference>
<accession>A0A4P6UJB1</accession>
<evidence type="ECO:0000313" key="2">
    <source>
        <dbReference type="EMBL" id="QBK04504.1"/>
    </source>
</evidence>
<evidence type="ECO:0000256" key="1">
    <source>
        <dbReference type="SAM" id="Phobius"/>
    </source>
</evidence>
<gene>
    <name evidence="2" type="ORF">DW355_06630</name>
</gene>
<name>A0A4P6UJB1_9BURK</name>
<feature type="transmembrane region" description="Helical" evidence="1">
    <location>
        <begin position="50"/>
        <end position="68"/>
    </location>
</feature>
<dbReference type="EMBL" id="CP031395">
    <property type="protein sequence ID" value="QBK04504.1"/>
    <property type="molecule type" value="Genomic_DNA"/>
</dbReference>